<dbReference type="InterPro" id="IPR036942">
    <property type="entry name" value="Beta-barrel_TonB_sf"/>
</dbReference>
<keyword evidence="3 7" id="KW-1134">Transmembrane beta strand</keyword>
<feature type="domain" description="TonB-dependent receptor plug" evidence="8">
    <location>
        <begin position="128"/>
        <end position="226"/>
    </location>
</feature>
<evidence type="ECO:0000259" key="8">
    <source>
        <dbReference type="Pfam" id="PF07715"/>
    </source>
</evidence>
<proteinExistence type="inferred from homology"/>
<keyword evidence="9" id="KW-0675">Receptor</keyword>
<dbReference type="SUPFAM" id="SSF49464">
    <property type="entry name" value="Carboxypeptidase regulatory domain-like"/>
    <property type="match status" value="1"/>
</dbReference>
<dbReference type="NCBIfam" id="TIGR04056">
    <property type="entry name" value="OMP_RagA_SusC"/>
    <property type="match status" value="1"/>
</dbReference>
<evidence type="ECO:0000313" key="9">
    <source>
        <dbReference type="EMBL" id="RFS25129.1"/>
    </source>
</evidence>
<evidence type="ECO:0000256" key="1">
    <source>
        <dbReference type="ARBA" id="ARBA00004571"/>
    </source>
</evidence>
<dbReference type="InterPro" id="IPR023996">
    <property type="entry name" value="TonB-dep_OMP_SusC/RagA"/>
</dbReference>
<comment type="similarity">
    <text evidence="7">Belongs to the TonB-dependent receptor family.</text>
</comment>
<evidence type="ECO:0000256" key="6">
    <source>
        <dbReference type="ARBA" id="ARBA00023237"/>
    </source>
</evidence>
<dbReference type="InterPro" id="IPR012910">
    <property type="entry name" value="Plug_dom"/>
</dbReference>
<dbReference type="InterPro" id="IPR008969">
    <property type="entry name" value="CarboxyPept-like_regulatory"/>
</dbReference>
<sequence length="1029" mass="113390">MLRTKSGIEYSVNDKAILLRKAEQDVTTEPVQTVNRKITGRVISESQEAIPGVSVWVKGTQIRTVTDAAGRYEINVPDEKAVLSFSFIGYTTTEAVVGGQSIVNVSLKYGSSDLDAVVVVGYGTAKKGDLSAAVSVISDMKTLKERPVTDLANMLQGRLAGVTVVSNGGHTTDANRIVIRGMGSPTGEGVLYVVDGVPGAPFNPADVESVTVLKDAASAAIYGAFSGSSGVILITTKQATKGDPSVQYSGFVGAKQAWRTLQSLDASQEAQVANLAYKNAGMQPLDGWDINKNPYAQVTRTDWMKEIFRTGLVQRHSISVNGGNDKLSTLFQGRYENEEGTLLNTYNKNISLRFNANYQFTNKLKFREDIFWNNNDNRDAQTSSGYSGVILSAMYMPRSATVYYPDGTFGGIGPIGSDYLGIHGDAINPVAILLRNKPFNKATGIQSVSELSYTDIIPGLSAVSRFTYRQSDTLYRSFSPMVTEPGKPNLENMLSYKEGRGYKWIWENTVNYSRTINRHSIGAMASITAQEENGRGFNGAARNFENEADWAQYFVNAREFTKDLINDWNNLDRNASYIGRLSYSWADRYFVTGSYRYDIAGRLAPGYRGHGFPGITGAWKISSEPFFNVPQVDLFKLRASWGKVGNIGSVRWNYGYATLGTGETFQIGADGTQRSRSLSINEQINPKLSWETSQQTDVGIDISLLKQRLTLTADYFNKTTFDLIYRQTSGWPVTYGIDAPLINQGKIGNKGLEFSANWHSKVGAVGYNVGTNFTTLKNTVLEIDNNPNSVMQFGDAFRGILKPFRSKVGTPLYSYWLVKTDGIFQSDAEVQAYQNKGKVVQPYAKAGDIKFVDQNGDGEITDADRVYMGSAFPKITYGFNAGITWKNFDLSLFVQGVGGVKLFNAFKMTTLSGAEQGYNRWNKILDAWSPENKNGTIPRISADDPNKNFGTNSDFYLENGNYLRVKNILIGYTFPKMSWNKGLRIYFSGDNLFTFTKYSGMDPEIGSTGLDGGQFPISRVYSIGANVKF</sequence>
<dbReference type="Pfam" id="PF13715">
    <property type="entry name" value="CarbopepD_reg_2"/>
    <property type="match status" value="1"/>
</dbReference>
<accession>A0A3E1YF76</accession>
<evidence type="ECO:0000256" key="4">
    <source>
        <dbReference type="ARBA" id="ARBA00022692"/>
    </source>
</evidence>
<dbReference type="PROSITE" id="PS52016">
    <property type="entry name" value="TONB_DEPENDENT_REC_3"/>
    <property type="match status" value="1"/>
</dbReference>
<dbReference type="OrthoDB" id="9768177at2"/>
<dbReference type="Gene3D" id="2.170.130.10">
    <property type="entry name" value="TonB-dependent receptor, plug domain"/>
    <property type="match status" value="1"/>
</dbReference>
<gene>
    <name evidence="9" type="ORF">DVR12_05730</name>
</gene>
<dbReference type="Gene3D" id="2.40.170.20">
    <property type="entry name" value="TonB-dependent receptor, beta-barrel domain"/>
    <property type="match status" value="1"/>
</dbReference>
<keyword evidence="4 7" id="KW-0812">Transmembrane</keyword>
<protein>
    <submittedName>
        <fullName evidence="9">TonB-dependent receptor</fullName>
    </submittedName>
</protein>
<reference evidence="9 10" key="1">
    <citation type="submission" date="2018-07" db="EMBL/GenBank/DDBJ databases">
        <title>Chitinophaga K2CV101002-2 sp. nov., isolated from a monsoon evergreen broad-leaved forest soil.</title>
        <authorList>
            <person name="Lv Y."/>
        </authorList>
    </citation>
    <scope>NUCLEOTIDE SEQUENCE [LARGE SCALE GENOMIC DNA]</scope>
    <source>
        <strain evidence="9 10">GDMCC 1.1288</strain>
    </source>
</reference>
<dbReference type="NCBIfam" id="TIGR04057">
    <property type="entry name" value="SusC_RagA_signa"/>
    <property type="match status" value="1"/>
</dbReference>
<dbReference type="Proteomes" id="UP000260644">
    <property type="component" value="Unassembled WGS sequence"/>
</dbReference>
<dbReference type="InterPro" id="IPR037066">
    <property type="entry name" value="Plug_dom_sf"/>
</dbReference>
<comment type="subcellular location">
    <subcellularLocation>
        <location evidence="1 7">Cell outer membrane</location>
        <topology evidence="1 7">Multi-pass membrane protein</topology>
    </subcellularLocation>
</comment>
<dbReference type="InterPro" id="IPR023997">
    <property type="entry name" value="TonB-dep_OMP_SusC/RagA_CS"/>
</dbReference>
<evidence type="ECO:0000256" key="3">
    <source>
        <dbReference type="ARBA" id="ARBA00022452"/>
    </source>
</evidence>
<dbReference type="AlphaFoldDB" id="A0A3E1YF76"/>
<evidence type="ECO:0000313" key="10">
    <source>
        <dbReference type="Proteomes" id="UP000260644"/>
    </source>
</evidence>
<dbReference type="Gene3D" id="2.60.40.1120">
    <property type="entry name" value="Carboxypeptidase-like, regulatory domain"/>
    <property type="match status" value="1"/>
</dbReference>
<keyword evidence="5 7" id="KW-0472">Membrane</keyword>
<dbReference type="SUPFAM" id="SSF56935">
    <property type="entry name" value="Porins"/>
    <property type="match status" value="1"/>
</dbReference>
<name>A0A3E1YF76_9BACT</name>
<keyword evidence="6 7" id="KW-0998">Cell outer membrane</keyword>
<evidence type="ECO:0000256" key="2">
    <source>
        <dbReference type="ARBA" id="ARBA00022448"/>
    </source>
</evidence>
<evidence type="ECO:0000256" key="5">
    <source>
        <dbReference type="ARBA" id="ARBA00023136"/>
    </source>
</evidence>
<dbReference type="GO" id="GO:0009279">
    <property type="term" value="C:cell outer membrane"/>
    <property type="evidence" value="ECO:0007669"/>
    <property type="project" value="UniProtKB-SubCell"/>
</dbReference>
<evidence type="ECO:0000256" key="7">
    <source>
        <dbReference type="PROSITE-ProRule" id="PRU01360"/>
    </source>
</evidence>
<dbReference type="Pfam" id="PF07715">
    <property type="entry name" value="Plug"/>
    <property type="match status" value="1"/>
</dbReference>
<organism evidence="9 10">
    <name type="scientific">Chitinophaga silvatica</name>
    <dbReference type="NCBI Taxonomy" id="2282649"/>
    <lineage>
        <taxon>Bacteria</taxon>
        <taxon>Pseudomonadati</taxon>
        <taxon>Bacteroidota</taxon>
        <taxon>Chitinophagia</taxon>
        <taxon>Chitinophagales</taxon>
        <taxon>Chitinophagaceae</taxon>
        <taxon>Chitinophaga</taxon>
    </lineage>
</organism>
<comment type="caution">
    <text evidence="9">The sequence shown here is derived from an EMBL/GenBank/DDBJ whole genome shotgun (WGS) entry which is preliminary data.</text>
</comment>
<keyword evidence="10" id="KW-1185">Reference proteome</keyword>
<keyword evidence="2 7" id="KW-0813">Transport</keyword>
<dbReference type="InterPro" id="IPR039426">
    <property type="entry name" value="TonB-dep_rcpt-like"/>
</dbReference>
<dbReference type="EMBL" id="QPMM01000002">
    <property type="protein sequence ID" value="RFS25129.1"/>
    <property type="molecule type" value="Genomic_DNA"/>
</dbReference>